<keyword evidence="3" id="KW-1185">Reference proteome</keyword>
<dbReference type="EMBL" id="CP045226">
    <property type="protein sequence ID" value="QFS47293.1"/>
    <property type="molecule type" value="Genomic_DNA"/>
</dbReference>
<dbReference type="KEGG" id="nsh:GXM_01632"/>
<reference evidence="1 3" key="1">
    <citation type="submission" date="2019-10" db="EMBL/GenBank/DDBJ databases">
        <title>Genomic and transcriptomic insights into the perfect genentic adaptation of a filamentous nitrogen-fixing cyanobacterium to rice fields.</title>
        <authorList>
            <person name="Chen Z."/>
        </authorList>
    </citation>
    <scope>NUCLEOTIDE SEQUENCE [LARGE SCALE GENOMIC DNA]</scope>
    <source>
        <strain evidence="1">CCNUC1</strain>
    </source>
</reference>
<evidence type="ECO:0000313" key="3">
    <source>
        <dbReference type="Proteomes" id="UP000326678"/>
    </source>
</evidence>
<proteinExistence type="predicted"/>
<dbReference type="Proteomes" id="UP000326678">
    <property type="component" value="Chromosome Gxm1"/>
</dbReference>
<dbReference type="KEGG" id="nsh:GXM_04783"/>
<dbReference type="AlphaFoldDB" id="A0A5P8VW95"/>
<sequence length="53" mass="6192">MTQLKYCISFPLVGWASRPSSAGKMPTPQEKFLHHFSCVALLQDYRDFFRNQI</sequence>
<evidence type="ECO:0000313" key="1">
    <source>
        <dbReference type="EMBL" id="QFS44159.1"/>
    </source>
</evidence>
<accession>A0A5P8VW95</accession>
<protein>
    <submittedName>
        <fullName evidence="1">Uncharacterized protein</fullName>
    </submittedName>
</protein>
<evidence type="ECO:0000313" key="2">
    <source>
        <dbReference type="EMBL" id="QFS47293.1"/>
    </source>
</evidence>
<name>A0A5P8VW95_9NOSO</name>
<dbReference type="EMBL" id="CP045226">
    <property type="protein sequence ID" value="QFS44159.1"/>
    <property type="molecule type" value="Genomic_DNA"/>
</dbReference>
<organism evidence="1 3">
    <name type="scientific">Nostoc sphaeroides CCNUC1</name>
    <dbReference type="NCBI Taxonomy" id="2653204"/>
    <lineage>
        <taxon>Bacteria</taxon>
        <taxon>Bacillati</taxon>
        <taxon>Cyanobacteriota</taxon>
        <taxon>Cyanophyceae</taxon>
        <taxon>Nostocales</taxon>
        <taxon>Nostocaceae</taxon>
        <taxon>Nostoc</taxon>
    </lineage>
</organism>
<gene>
    <name evidence="1" type="ORF">GXM_01632</name>
    <name evidence="2" type="ORF">GXM_04783</name>
</gene>